<dbReference type="Proteomes" id="UP000276215">
    <property type="component" value="Unassembled WGS sequence"/>
</dbReference>
<dbReference type="EMBL" id="ML120415">
    <property type="protein sequence ID" value="RPA96326.1"/>
    <property type="molecule type" value="Genomic_DNA"/>
</dbReference>
<dbReference type="InterPro" id="IPR036770">
    <property type="entry name" value="Ankyrin_rpt-contain_sf"/>
</dbReference>
<protein>
    <submittedName>
        <fullName evidence="1">Uncharacterized protein</fullName>
    </submittedName>
</protein>
<reference evidence="1 2" key="1">
    <citation type="journal article" date="2018" name="Nat. Ecol. Evol.">
        <title>Pezizomycetes genomes reveal the molecular basis of ectomycorrhizal truffle lifestyle.</title>
        <authorList>
            <person name="Murat C."/>
            <person name="Payen T."/>
            <person name="Noel B."/>
            <person name="Kuo A."/>
            <person name="Morin E."/>
            <person name="Chen J."/>
            <person name="Kohler A."/>
            <person name="Krizsan K."/>
            <person name="Balestrini R."/>
            <person name="Da Silva C."/>
            <person name="Montanini B."/>
            <person name="Hainaut M."/>
            <person name="Levati E."/>
            <person name="Barry K.W."/>
            <person name="Belfiori B."/>
            <person name="Cichocki N."/>
            <person name="Clum A."/>
            <person name="Dockter R.B."/>
            <person name="Fauchery L."/>
            <person name="Guy J."/>
            <person name="Iotti M."/>
            <person name="Le Tacon F."/>
            <person name="Lindquist E.A."/>
            <person name="Lipzen A."/>
            <person name="Malagnac F."/>
            <person name="Mello A."/>
            <person name="Molinier V."/>
            <person name="Miyauchi S."/>
            <person name="Poulain J."/>
            <person name="Riccioni C."/>
            <person name="Rubini A."/>
            <person name="Sitrit Y."/>
            <person name="Splivallo R."/>
            <person name="Traeger S."/>
            <person name="Wang M."/>
            <person name="Zifcakova L."/>
            <person name="Wipf D."/>
            <person name="Zambonelli A."/>
            <person name="Paolocci F."/>
            <person name="Nowrousian M."/>
            <person name="Ottonello S."/>
            <person name="Baldrian P."/>
            <person name="Spatafora J.W."/>
            <person name="Henrissat B."/>
            <person name="Nagy L.G."/>
            <person name="Aury J.M."/>
            <person name="Wincker P."/>
            <person name="Grigoriev I.V."/>
            <person name="Bonfante P."/>
            <person name="Martin F.M."/>
        </authorList>
    </citation>
    <scope>NUCLEOTIDE SEQUENCE [LARGE SCALE GENOMIC DNA]</scope>
    <source>
        <strain evidence="1 2">120613-1</strain>
    </source>
</reference>
<proteinExistence type="predicted"/>
<keyword evidence="2" id="KW-1185">Reference proteome</keyword>
<name>A0A3N4JDH6_9PEZI</name>
<accession>A0A3N4JDH6</accession>
<dbReference type="Gene3D" id="1.25.40.20">
    <property type="entry name" value="Ankyrin repeat-containing domain"/>
    <property type="match status" value="1"/>
</dbReference>
<organism evidence="1 2">
    <name type="scientific">Choiromyces venosus 120613-1</name>
    <dbReference type="NCBI Taxonomy" id="1336337"/>
    <lineage>
        <taxon>Eukaryota</taxon>
        <taxon>Fungi</taxon>
        <taxon>Dikarya</taxon>
        <taxon>Ascomycota</taxon>
        <taxon>Pezizomycotina</taxon>
        <taxon>Pezizomycetes</taxon>
        <taxon>Pezizales</taxon>
        <taxon>Tuberaceae</taxon>
        <taxon>Choiromyces</taxon>
    </lineage>
</organism>
<evidence type="ECO:0000313" key="2">
    <source>
        <dbReference type="Proteomes" id="UP000276215"/>
    </source>
</evidence>
<dbReference type="AlphaFoldDB" id="A0A3N4JDH6"/>
<sequence>MPDPSGQTPVLTAAEREREGVVKLLLEREEVDPRRSTPSGESPLPIAVMREHSSVGGRGAPASLQTSTFLRAWRQKFHDCIQPDSALLLQNHDELPYP</sequence>
<evidence type="ECO:0000313" key="1">
    <source>
        <dbReference type="EMBL" id="RPA96326.1"/>
    </source>
</evidence>
<gene>
    <name evidence="1" type="ORF">L873DRAFT_1236472</name>
</gene>
<dbReference type="SUPFAM" id="SSF48403">
    <property type="entry name" value="Ankyrin repeat"/>
    <property type="match status" value="1"/>
</dbReference>